<organism evidence="3 4">
    <name type="scientific">Anditalea andensis</name>
    <dbReference type="NCBI Taxonomy" id="1048983"/>
    <lineage>
        <taxon>Bacteria</taxon>
        <taxon>Pseudomonadati</taxon>
        <taxon>Bacteroidota</taxon>
        <taxon>Cytophagia</taxon>
        <taxon>Cytophagales</taxon>
        <taxon>Cytophagaceae</taxon>
        <taxon>Anditalea</taxon>
    </lineage>
</organism>
<feature type="signal peptide" evidence="2">
    <location>
        <begin position="1"/>
        <end position="18"/>
    </location>
</feature>
<keyword evidence="4" id="KW-1185">Reference proteome</keyword>
<protein>
    <recommendedName>
        <fullName evidence="5">Sporulation protein</fullName>
    </recommendedName>
</protein>
<keyword evidence="2" id="KW-0732">Signal</keyword>
<feature type="chain" id="PRO_5001695398" description="Sporulation protein" evidence="2">
    <location>
        <begin position="19"/>
        <end position="180"/>
    </location>
</feature>
<dbReference type="Proteomes" id="UP000027821">
    <property type="component" value="Unassembled WGS sequence"/>
</dbReference>
<proteinExistence type="predicted"/>
<sequence length="180" mass="20575">MKKILSIVLIAAMASSCAAVKKRPVEEYKNYEENLSETRHTFPSLPEPGAMATGPSAGAGAGNPVNSQLDEAVENFIRNNKAERHYSGFTILVYSGVDRERAFETRNILYSEYPDIKAFMEYQQPRYLVKVGRYINRIEAQSQYNKIKDKFPTTRIIQDRFERAESNDGDLEEPIRNNEE</sequence>
<evidence type="ECO:0000313" key="3">
    <source>
        <dbReference type="EMBL" id="KEO73201.1"/>
    </source>
</evidence>
<dbReference type="PROSITE" id="PS51257">
    <property type="entry name" value="PROKAR_LIPOPROTEIN"/>
    <property type="match status" value="1"/>
</dbReference>
<evidence type="ECO:0000313" key="4">
    <source>
        <dbReference type="Proteomes" id="UP000027821"/>
    </source>
</evidence>
<evidence type="ECO:0000256" key="2">
    <source>
        <dbReference type="SAM" id="SignalP"/>
    </source>
</evidence>
<feature type="region of interest" description="Disordered" evidence="1">
    <location>
        <begin position="39"/>
        <end position="61"/>
    </location>
</feature>
<name>A0A074KTC0_9BACT</name>
<evidence type="ECO:0008006" key="5">
    <source>
        <dbReference type="Google" id="ProtNLM"/>
    </source>
</evidence>
<dbReference type="AlphaFoldDB" id="A0A074KTC0"/>
<evidence type="ECO:0000256" key="1">
    <source>
        <dbReference type="SAM" id="MobiDB-lite"/>
    </source>
</evidence>
<dbReference type="RefSeq" id="WP_035074912.1">
    <property type="nucleotide sequence ID" value="NZ_JMIH01000022.1"/>
</dbReference>
<accession>A0A074KTC0</accession>
<dbReference type="eggNOG" id="ENOG5033D44">
    <property type="taxonomic scope" value="Bacteria"/>
</dbReference>
<dbReference type="STRING" id="1048983.EL17_12660"/>
<dbReference type="OrthoDB" id="2473397at2"/>
<reference evidence="3 4" key="1">
    <citation type="submission" date="2014-04" db="EMBL/GenBank/DDBJ databases">
        <title>Characterization and application of a salt tolerant electro-active bacterium.</title>
        <authorList>
            <person name="Yang L."/>
            <person name="Wei S."/>
            <person name="Tay Q.X.M."/>
        </authorList>
    </citation>
    <scope>NUCLEOTIDE SEQUENCE [LARGE SCALE GENOMIC DNA]</scope>
    <source>
        <strain evidence="3 4">LY1</strain>
    </source>
</reference>
<gene>
    <name evidence="3" type="ORF">EL17_12660</name>
</gene>
<dbReference type="EMBL" id="JMIH01000022">
    <property type="protein sequence ID" value="KEO73201.1"/>
    <property type="molecule type" value="Genomic_DNA"/>
</dbReference>
<comment type="caution">
    <text evidence="3">The sequence shown here is derived from an EMBL/GenBank/DDBJ whole genome shotgun (WGS) entry which is preliminary data.</text>
</comment>